<dbReference type="RefSeq" id="WP_094251489.1">
    <property type="nucleotide sequence ID" value="NZ_JBHLXL010000001.1"/>
</dbReference>
<proteinExistence type="predicted"/>
<keyword evidence="1" id="KW-0472">Membrane</keyword>
<name>A0A235FDU5_9BACL</name>
<dbReference type="EMBL" id="NOII01000001">
    <property type="protein sequence ID" value="OYD59528.1"/>
    <property type="molecule type" value="Genomic_DNA"/>
</dbReference>
<evidence type="ECO:0000256" key="1">
    <source>
        <dbReference type="SAM" id="Phobius"/>
    </source>
</evidence>
<sequence>MKLSFVIHFMLGFALIMFGAVLIELVTGQTIWKYFVLAGLFIILIFFIQKIESASQKVIPFWLGIVILLAYLAAGIWLNVHFVEKV</sequence>
<evidence type="ECO:0000313" key="2">
    <source>
        <dbReference type="EMBL" id="OYD59528.1"/>
    </source>
</evidence>
<reference evidence="2 3" key="1">
    <citation type="submission" date="2017-07" db="EMBL/GenBank/DDBJ databases">
        <title>Fictibacillus sp. nov. GDSW-R2A3 Genome sequencing and assembly.</title>
        <authorList>
            <person name="Mayilraj S."/>
        </authorList>
    </citation>
    <scope>NUCLEOTIDE SEQUENCE [LARGE SCALE GENOMIC DNA]</scope>
    <source>
        <strain evidence="2 3">GDSW-R2A3</strain>
    </source>
</reference>
<dbReference type="AlphaFoldDB" id="A0A235FDU5"/>
<accession>A0A235FDU5</accession>
<keyword evidence="1" id="KW-0812">Transmembrane</keyword>
<feature type="transmembrane region" description="Helical" evidence="1">
    <location>
        <begin position="5"/>
        <end position="25"/>
    </location>
</feature>
<keyword evidence="3" id="KW-1185">Reference proteome</keyword>
<keyword evidence="1" id="KW-1133">Transmembrane helix</keyword>
<organism evidence="2 3">
    <name type="scientific">Fictibacillus aquaticus</name>
    <dbReference type="NCBI Taxonomy" id="2021314"/>
    <lineage>
        <taxon>Bacteria</taxon>
        <taxon>Bacillati</taxon>
        <taxon>Bacillota</taxon>
        <taxon>Bacilli</taxon>
        <taxon>Bacillales</taxon>
        <taxon>Fictibacillaceae</taxon>
        <taxon>Fictibacillus</taxon>
    </lineage>
</organism>
<feature type="transmembrane region" description="Helical" evidence="1">
    <location>
        <begin position="31"/>
        <end position="48"/>
    </location>
</feature>
<dbReference type="Proteomes" id="UP000215059">
    <property type="component" value="Unassembled WGS sequence"/>
</dbReference>
<protein>
    <submittedName>
        <fullName evidence="2">Uncharacterized protein</fullName>
    </submittedName>
</protein>
<feature type="transmembrane region" description="Helical" evidence="1">
    <location>
        <begin position="60"/>
        <end position="80"/>
    </location>
</feature>
<comment type="caution">
    <text evidence="2">The sequence shown here is derived from an EMBL/GenBank/DDBJ whole genome shotgun (WGS) entry which is preliminary data.</text>
</comment>
<evidence type="ECO:0000313" key="3">
    <source>
        <dbReference type="Proteomes" id="UP000215059"/>
    </source>
</evidence>
<gene>
    <name evidence="2" type="ORF">CGZ90_06450</name>
</gene>